<dbReference type="PROSITE" id="PS51319">
    <property type="entry name" value="TFIIS_N"/>
    <property type="match status" value="1"/>
</dbReference>
<evidence type="ECO:0000313" key="5">
    <source>
        <dbReference type="Proteomes" id="UP000693946"/>
    </source>
</evidence>
<feature type="compositionally biased region" description="Basic and acidic residues" evidence="2">
    <location>
        <begin position="244"/>
        <end position="262"/>
    </location>
</feature>
<feature type="compositionally biased region" description="Basic and acidic residues" evidence="2">
    <location>
        <begin position="140"/>
        <end position="173"/>
    </location>
</feature>
<feature type="region of interest" description="Disordered" evidence="2">
    <location>
        <begin position="380"/>
        <end position="400"/>
    </location>
</feature>
<evidence type="ECO:0000256" key="1">
    <source>
        <dbReference type="PROSITE-ProRule" id="PRU00649"/>
    </source>
</evidence>
<feature type="compositionally biased region" description="Basic and acidic residues" evidence="2">
    <location>
        <begin position="227"/>
        <end position="236"/>
    </location>
</feature>
<comment type="subcellular location">
    <subcellularLocation>
        <location evidence="1">Nucleus</location>
    </subcellularLocation>
</comment>
<feature type="compositionally biased region" description="Basic and acidic residues" evidence="2">
    <location>
        <begin position="334"/>
        <end position="347"/>
    </location>
</feature>
<feature type="compositionally biased region" description="Polar residues" evidence="2">
    <location>
        <begin position="124"/>
        <end position="133"/>
    </location>
</feature>
<dbReference type="GO" id="GO:0006368">
    <property type="term" value="P:transcription elongation by RNA polymerase II"/>
    <property type="evidence" value="ECO:0007669"/>
    <property type="project" value="InterPro"/>
</dbReference>
<sequence>MEQPKWVSEVSINSFCFECTISNCADPKPGPPYLVLKVLQKLKDLDITVDILAETGIGKTVNSLRRHKLAGEFAKTLVRGWKKLLSKEGTSLTEDGALSETMSVKDKQDSTDCPNAAGFTTEDLNNNWSTCHSESQDFSDETHSKTGTMKDDTERRGCKEKDGKSKGNRDKIQQETQNNFQNDVIQKKTAKDEMDGSHAPKKTNCWSEKKLGDDNILCKNKKLEDLHQRSRSDSGENLKINFGSEKESSKKSRPLKDSSKEDKESFLFTCNDKYSKTLKLDNFGDEKSSGISRSSEVQKKKRKKMSKERHGALKQSENEELSQHKNKMAKMKRRDKERDGDREEPSKSFESCLNYDVNARKRKKQCGAKKTSKKFKTVVKEGTRKDPDMEPSKLPVLSINASPPNQKSVMDLMSISLPAILPECEKQSTALYFDRKVEKDMDFYDVSDESAVFTGQRLNKKMQVYSGAKMVFLPTMLSLYQQCIRTLQNNINLLYETGGVPFEILEPVLERCMPEQLLRIEECNPIYIGVTDHLWGKHCQREFKDSQLQEYESWKEMYIRLSEERERKLQRLTKSIISAHSNKPKGRQVKMAFIHTVAKPPRDVRIQQEIHGTAVQQPNQLRYSVKPKDIALRPSCNEPGRSSRFSSSSSGGGNSQESRKKTRVAPMMAKSLKAFKKQLGRR</sequence>
<feature type="region of interest" description="Disordered" evidence="2">
    <location>
        <begin position="227"/>
        <end position="262"/>
    </location>
</feature>
<evidence type="ECO:0000256" key="2">
    <source>
        <dbReference type="SAM" id="MobiDB-lite"/>
    </source>
</evidence>
<keyword evidence="1" id="KW-0539">Nucleus</keyword>
<keyword evidence="4" id="KW-0251">Elongation factor</keyword>
<organism evidence="4 5">
    <name type="scientific">Solea senegalensis</name>
    <name type="common">Senegalese sole</name>
    <dbReference type="NCBI Taxonomy" id="28829"/>
    <lineage>
        <taxon>Eukaryota</taxon>
        <taxon>Metazoa</taxon>
        <taxon>Chordata</taxon>
        <taxon>Craniata</taxon>
        <taxon>Vertebrata</taxon>
        <taxon>Euteleostomi</taxon>
        <taxon>Actinopterygii</taxon>
        <taxon>Neopterygii</taxon>
        <taxon>Teleostei</taxon>
        <taxon>Neoteleostei</taxon>
        <taxon>Acanthomorphata</taxon>
        <taxon>Carangaria</taxon>
        <taxon>Pleuronectiformes</taxon>
        <taxon>Pleuronectoidei</taxon>
        <taxon>Soleidae</taxon>
        <taxon>Solea</taxon>
    </lineage>
</organism>
<comment type="caution">
    <text evidence="4">The sequence shown here is derived from an EMBL/GenBank/DDBJ whole genome shotgun (WGS) entry which is preliminary data.</text>
</comment>
<dbReference type="Pfam" id="PF06881">
    <property type="entry name" value="Elongin_A"/>
    <property type="match status" value="1"/>
</dbReference>
<feature type="compositionally biased region" description="Basic and acidic residues" evidence="2">
    <location>
        <begin position="380"/>
        <end position="391"/>
    </location>
</feature>
<dbReference type="PANTHER" id="PTHR15141">
    <property type="entry name" value="TRANSCRIPTION ELONGATION FACTOR B POLYPEPTIDE 3"/>
    <property type="match status" value="1"/>
</dbReference>
<dbReference type="GO" id="GO:0070449">
    <property type="term" value="C:elongin complex"/>
    <property type="evidence" value="ECO:0007669"/>
    <property type="project" value="InterPro"/>
</dbReference>
<dbReference type="GO" id="GO:0003746">
    <property type="term" value="F:translation elongation factor activity"/>
    <property type="evidence" value="ECO:0007669"/>
    <property type="project" value="UniProtKB-KW"/>
</dbReference>
<proteinExistence type="predicted"/>
<keyword evidence="4" id="KW-0648">Protein biosynthesis</keyword>
<protein>
    <submittedName>
        <fullName evidence="4">Transcription elongation factor B polypeptide 3-like isoform X1</fullName>
    </submittedName>
</protein>
<dbReference type="InterPro" id="IPR003617">
    <property type="entry name" value="TFIIS/CRSP70_N_sub"/>
</dbReference>
<dbReference type="PANTHER" id="PTHR15141:SF49">
    <property type="entry name" value="TFIIS N-TERMINAL DOMAIN-CONTAINING PROTEIN"/>
    <property type="match status" value="1"/>
</dbReference>
<feature type="compositionally biased region" description="Polar residues" evidence="2">
    <location>
        <begin position="174"/>
        <end position="184"/>
    </location>
</feature>
<reference evidence="4 5" key="1">
    <citation type="journal article" date="2021" name="Sci. Rep.">
        <title>Chromosome anchoring in Senegalese sole (Solea senegalensis) reveals sex-associated markers and genome rearrangements in flatfish.</title>
        <authorList>
            <person name="Guerrero-Cozar I."/>
            <person name="Gomez-Garrido J."/>
            <person name="Berbel C."/>
            <person name="Martinez-Blanch J.F."/>
            <person name="Alioto T."/>
            <person name="Claros M.G."/>
            <person name="Gagnaire P.A."/>
            <person name="Manchado M."/>
        </authorList>
    </citation>
    <scope>NUCLEOTIDE SEQUENCE [LARGE SCALE GENOMIC DNA]</scope>
    <source>
        <strain evidence="4">Sse05_10M</strain>
    </source>
</reference>
<dbReference type="CDD" id="cd00183">
    <property type="entry name" value="TFIIS_I"/>
    <property type="match status" value="1"/>
</dbReference>
<name>A0AAV6S4J4_SOLSE</name>
<evidence type="ECO:0000259" key="3">
    <source>
        <dbReference type="PROSITE" id="PS51319"/>
    </source>
</evidence>
<feature type="compositionally biased region" description="Low complexity" evidence="2">
    <location>
        <begin position="640"/>
        <end position="649"/>
    </location>
</feature>
<dbReference type="SMART" id="SM00509">
    <property type="entry name" value="TFS2N"/>
    <property type="match status" value="1"/>
</dbReference>
<feature type="compositionally biased region" description="Basic residues" evidence="2">
    <location>
        <begin position="673"/>
        <end position="682"/>
    </location>
</feature>
<feature type="region of interest" description="Disordered" evidence="2">
    <location>
        <begin position="124"/>
        <end position="184"/>
    </location>
</feature>
<dbReference type="AlphaFoldDB" id="A0AAV6S4J4"/>
<evidence type="ECO:0000313" key="4">
    <source>
        <dbReference type="EMBL" id="KAG7512409.1"/>
    </source>
</evidence>
<dbReference type="InterPro" id="IPR051870">
    <property type="entry name" value="Elongin-A_domain"/>
</dbReference>
<feature type="region of interest" description="Disordered" evidence="2">
    <location>
        <begin position="281"/>
        <end position="348"/>
    </location>
</feature>
<feature type="compositionally biased region" description="Basic residues" evidence="2">
    <location>
        <begin position="324"/>
        <end position="333"/>
    </location>
</feature>
<gene>
    <name evidence="4" type="ORF">JOB18_028504</name>
</gene>
<feature type="region of interest" description="Disordered" evidence="2">
    <location>
        <begin position="631"/>
        <end position="682"/>
    </location>
</feature>
<dbReference type="InterPro" id="IPR010684">
    <property type="entry name" value="RNA_pol_II_trans_fac_SIII_A"/>
</dbReference>
<feature type="domain" description="TFIIS N-terminal" evidence="3">
    <location>
        <begin position="1"/>
        <end position="88"/>
    </location>
</feature>
<accession>A0AAV6S4J4</accession>
<dbReference type="EMBL" id="JAGKHQ010000007">
    <property type="protein sequence ID" value="KAG7512409.1"/>
    <property type="molecule type" value="Genomic_DNA"/>
</dbReference>
<dbReference type="Proteomes" id="UP000693946">
    <property type="component" value="Linkage Group LG15"/>
</dbReference>
<dbReference type="Pfam" id="PF08711">
    <property type="entry name" value="Med26"/>
    <property type="match status" value="1"/>
</dbReference>
<dbReference type="InterPro" id="IPR017923">
    <property type="entry name" value="TFIIS_N"/>
</dbReference>
<keyword evidence="5" id="KW-1185">Reference proteome</keyword>